<dbReference type="Gene3D" id="1.10.1040.10">
    <property type="entry name" value="N-(1-d-carboxylethyl)-l-norvaline Dehydrogenase, domain 2"/>
    <property type="match status" value="1"/>
</dbReference>
<dbReference type="InterPro" id="IPR028939">
    <property type="entry name" value="P5C_Rdtase_cat_N"/>
</dbReference>
<dbReference type="OrthoDB" id="1271986at2"/>
<reference evidence="3 4" key="1">
    <citation type="submission" date="2019-01" db="EMBL/GenBank/DDBJ databases">
        <title>Nocardioides guangzhouensis sp. nov., an actinobacterium isolated from soil.</title>
        <authorList>
            <person name="Fu Y."/>
            <person name="Cai Y."/>
            <person name="Lin Z."/>
            <person name="Chen P."/>
        </authorList>
    </citation>
    <scope>NUCLEOTIDE SEQUENCE [LARGE SCALE GENOMIC DNA]</scope>
    <source>
        <strain evidence="3 4">NBRC 105384</strain>
    </source>
</reference>
<dbReference type="InterPro" id="IPR015814">
    <property type="entry name" value="Pgluconate_DH_NAD-bd_C"/>
</dbReference>
<keyword evidence="4" id="KW-1185">Reference proteome</keyword>
<evidence type="ECO:0000313" key="4">
    <source>
        <dbReference type="Proteomes" id="UP000291189"/>
    </source>
</evidence>
<dbReference type="InterPro" id="IPR036291">
    <property type="entry name" value="NAD(P)-bd_dom_sf"/>
</dbReference>
<dbReference type="Proteomes" id="UP000291189">
    <property type="component" value="Unassembled WGS sequence"/>
</dbReference>
<proteinExistence type="predicted"/>
<feature type="domain" description="Pyrroline-5-carboxylate reductase catalytic N-terminal" evidence="1">
    <location>
        <begin position="9"/>
        <end position="85"/>
    </location>
</feature>
<name>A0A4V1Z182_9ACTN</name>
<dbReference type="InterPro" id="IPR013328">
    <property type="entry name" value="6PGD_dom2"/>
</dbReference>
<dbReference type="SUPFAM" id="SSF51735">
    <property type="entry name" value="NAD(P)-binding Rossmann-fold domains"/>
    <property type="match status" value="1"/>
</dbReference>
<dbReference type="EMBL" id="SDPU01000034">
    <property type="protein sequence ID" value="RYU09996.1"/>
    <property type="molecule type" value="Genomic_DNA"/>
</dbReference>
<feature type="domain" description="Phosphogluconate dehydrogenase NAD-binding putative C-terminal" evidence="2">
    <location>
        <begin position="193"/>
        <end position="261"/>
    </location>
</feature>
<protein>
    <submittedName>
        <fullName evidence="3">DUF1932 domain-containing protein</fullName>
    </submittedName>
</protein>
<dbReference type="Gene3D" id="3.40.50.720">
    <property type="entry name" value="NAD(P)-binding Rossmann-like Domain"/>
    <property type="match status" value="1"/>
</dbReference>
<dbReference type="InterPro" id="IPR008927">
    <property type="entry name" value="6-PGluconate_DH-like_C_sf"/>
</dbReference>
<dbReference type="AlphaFoldDB" id="A0A4V1Z182"/>
<dbReference type="Pfam" id="PF03807">
    <property type="entry name" value="F420_oxidored"/>
    <property type="match status" value="1"/>
</dbReference>
<evidence type="ECO:0000313" key="3">
    <source>
        <dbReference type="EMBL" id="RYU09996.1"/>
    </source>
</evidence>
<gene>
    <name evidence="3" type="ORF">ETU37_19375</name>
</gene>
<comment type="caution">
    <text evidence="3">The sequence shown here is derived from an EMBL/GenBank/DDBJ whole genome shotgun (WGS) entry which is preliminary data.</text>
</comment>
<accession>A0A4V1Z182</accession>
<dbReference type="Pfam" id="PF09130">
    <property type="entry name" value="DUF1932"/>
    <property type="match status" value="1"/>
</dbReference>
<dbReference type="RefSeq" id="WP_129988993.1">
    <property type="nucleotide sequence ID" value="NZ_SDPU01000034.1"/>
</dbReference>
<organism evidence="3 4">
    <name type="scientific">Nocardioides iriomotensis</name>
    <dbReference type="NCBI Taxonomy" id="715784"/>
    <lineage>
        <taxon>Bacteria</taxon>
        <taxon>Bacillati</taxon>
        <taxon>Actinomycetota</taxon>
        <taxon>Actinomycetes</taxon>
        <taxon>Propionibacteriales</taxon>
        <taxon>Nocardioidaceae</taxon>
        <taxon>Nocardioides</taxon>
    </lineage>
</organism>
<sequence length="289" mass="29426">MTAPTTGPTIGVVSAGAMGSALGRAWQSAGATAVTSLSGRSERTRRLAEGLTDLPDLDAVVAAADVVVSICPPAAASAVLDDLLAAARRTGSRPLLADLNALSPVAVAGLAARAADAGLDLVDGAVSGPPPRPGGETRLYLSGARAAELALDADGLRARVVGDMPGVASAVKMCTASVYKGTSALWAQALQTAHHYDVLQPVLDDLRETFPETEKRAARLIATVASKSGRFVAEMEQIAATQASAGASGELFEGMAAVYARLSRTSLAELTPEESAAVDDLQAVLERLR</sequence>
<dbReference type="SUPFAM" id="SSF48179">
    <property type="entry name" value="6-phosphogluconate dehydrogenase C-terminal domain-like"/>
    <property type="match status" value="1"/>
</dbReference>
<evidence type="ECO:0000259" key="1">
    <source>
        <dbReference type="Pfam" id="PF03807"/>
    </source>
</evidence>
<evidence type="ECO:0000259" key="2">
    <source>
        <dbReference type="Pfam" id="PF09130"/>
    </source>
</evidence>